<proteinExistence type="predicted"/>
<dbReference type="RefSeq" id="WP_380138824.1">
    <property type="nucleotide sequence ID" value="NZ_JBHLUI010000010.1"/>
</dbReference>
<keyword evidence="1" id="KW-0472">Membrane</keyword>
<protein>
    <submittedName>
        <fullName evidence="2">ETEC_3214 domain-containing protein</fullName>
    </submittedName>
</protein>
<keyword evidence="1" id="KW-1133">Transmembrane helix</keyword>
<evidence type="ECO:0000313" key="3">
    <source>
        <dbReference type="Proteomes" id="UP001589748"/>
    </source>
</evidence>
<organism evidence="2 3">
    <name type="scientific">Kineococcus gynurae</name>
    <dbReference type="NCBI Taxonomy" id="452979"/>
    <lineage>
        <taxon>Bacteria</taxon>
        <taxon>Bacillati</taxon>
        <taxon>Actinomycetota</taxon>
        <taxon>Actinomycetes</taxon>
        <taxon>Kineosporiales</taxon>
        <taxon>Kineosporiaceae</taxon>
        <taxon>Kineococcus</taxon>
    </lineage>
</organism>
<dbReference type="NCBIfam" id="NF043066">
    <property type="entry name" value="ETEC_3214_dom"/>
    <property type="match status" value="1"/>
</dbReference>
<evidence type="ECO:0000256" key="1">
    <source>
        <dbReference type="SAM" id="Phobius"/>
    </source>
</evidence>
<accession>A0ABV5LU33</accession>
<keyword evidence="3" id="KW-1185">Reference proteome</keyword>
<sequence length="256" mass="28431">MSLSDMVGLGASAAGVFGALYGLSHWLRTRYMSTLGSRRAESALLRKLACGMTVQRAETLLGPPMFRRPVEGVTGALEHLYRLEHCWLQLIVDGSAEVSRIAITSMDRKFRIDMTNLTLGMLRFTLGEVSFFQINQEPTGVWVDIGARRFRYAESYYFGNPGGYQQYLLCYNDTSDIGHAEPSILTSHGVLGHASGLLAALEVGSSQFFDLSSAPVRTFRSTARPNTLVIVRWDRDNLIDKPPFGPDLDHVRVLHS</sequence>
<dbReference type="InterPro" id="IPR050010">
    <property type="entry name" value="ETEC_3214_dom"/>
</dbReference>
<comment type="caution">
    <text evidence="2">The sequence shown here is derived from an EMBL/GenBank/DDBJ whole genome shotgun (WGS) entry which is preliminary data.</text>
</comment>
<evidence type="ECO:0000313" key="2">
    <source>
        <dbReference type="EMBL" id="MFB9377612.1"/>
    </source>
</evidence>
<dbReference type="EMBL" id="JBHMDM010000005">
    <property type="protein sequence ID" value="MFB9377612.1"/>
    <property type="molecule type" value="Genomic_DNA"/>
</dbReference>
<feature type="transmembrane region" description="Helical" evidence="1">
    <location>
        <begin position="6"/>
        <end position="23"/>
    </location>
</feature>
<name>A0ABV5LU33_9ACTN</name>
<reference evidence="2 3" key="1">
    <citation type="submission" date="2024-09" db="EMBL/GenBank/DDBJ databases">
        <authorList>
            <person name="Sun Q."/>
            <person name="Mori K."/>
        </authorList>
    </citation>
    <scope>NUCLEOTIDE SEQUENCE [LARGE SCALE GENOMIC DNA]</scope>
    <source>
        <strain evidence="2 3">TISTR 1856</strain>
    </source>
</reference>
<dbReference type="Proteomes" id="UP001589748">
    <property type="component" value="Unassembled WGS sequence"/>
</dbReference>
<keyword evidence="1" id="KW-0812">Transmembrane</keyword>
<gene>
    <name evidence="2" type="ORF">ACFFVI_11595</name>
</gene>